<dbReference type="EMBL" id="BAAAQN010000041">
    <property type="protein sequence ID" value="GAA2046796.1"/>
    <property type="molecule type" value="Genomic_DNA"/>
</dbReference>
<accession>A0ABN2UZJ1</accession>
<dbReference type="InterPro" id="IPR003658">
    <property type="entry name" value="Anti-sigma_ant"/>
</dbReference>
<evidence type="ECO:0000256" key="1">
    <source>
        <dbReference type="ARBA" id="ARBA00009013"/>
    </source>
</evidence>
<sequence length="169" mass="17966">MTAFHARQVHARPAPPKFGHTRTHGPGRQLTVAVRPFRDGAVLALSGELDMAVAAEFDADVATVIAQGMVRLVLDLSALDFCDCSGLSALVRARRLAVARHGGVRLAHVPRHLARIIRIAGLGAAFPCYPSVDDAFNDTQRAVRIRAGVPLAGRGTVRVRRPDGGTAPL</sequence>
<gene>
    <name evidence="5" type="ORF">GCM10009839_59260</name>
</gene>
<dbReference type="Pfam" id="PF01740">
    <property type="entry name" value="STAS"/>
    <property type="match status" value="1"/>
</dbReference>
<dbReference type="NCBIfam" id="TIGR00377">
    <property type="entry name" value="ant_ant_sig"/>
    <property type="match status" value="1"/>
</dbReference>
<dbReference type="PANTHER" id="PTHR33495">
    <property type="entry name" value="ANTI-SIGMA FACTOR ANTAGONIST TM_1081-RELATED-RELATED"/>
    <property type="match status" value="1"/>
</dbReference>
<organism evidence="5 6">
    <name type="scientific">Catenulispora yoronensis</name>
    <dbReference type="NCBI Taxonomy" id="450799"/>
    <lineage>
        <taxon>Bacteria</taxon>
        <taxon>Bacillati</taxon>
        <taxon>Actinomycetota</taxon>
        <taxon>Actinomycetes</taxon>
        <taxon>Catenulisporales</taxon>
        <taxon>Catenulisporaceae</taxon>
        <taxon>Catenulispora</taxon>
    </lineage>
</organism>
<dbReference type="InterPro" id="IPR002645">
    <property type="entry name" value="STAS_dom"/>
</dbReference>
<dbReference type="SUPFAM" id="SSF52091">
    <property type="entry name" value="SpoIIaa-like"/>
    <property type="match status" value="1"/>
</dbReference>
<evidence type="ECO:0000313" key="5">
    <source>
        <dbReference type="EMBL" id="GAA2046796.1"/>
    </source>
</evidence>
<evidence type="ECO:0000259" key="4">
    <source>
        <dbReference type="PROSITE" id="PS50801"/>
    </source>
</evidence>
<evidence type="ECO:0000313" key="6">
    <source>
        <dbReference type="Proteomes" id="UP001500751"/>
    </source>
</evidence>
<dbReference type="InterPro" id="IPR036513">
    <property type="entry name" value="STAS_dom_sf"/>
</dbReference>
<comment type="similarity">
    <text evidence="1 2">Belongs to the anti-sigma-factor antagonist family.</text>
</comment>
<proteinExistence type="inferred from homology"/>
<feature type="region of interest" description="Disordered" evidence="3">
    <location>
        <begin position="1"/>
        <end position="25"/>
    </location>
</feature>
<evidence type="ECO:0000256" key="2">
    <source>
        <dbReference type="RuleBase" id="RU003749"/>
    </source>
</evidence>
<dbReference type="PROSITE" id="PS50801">
    <property type="entry name" value="STAS"/>
    <property type="match status" value="1"/>
</dbReference>
<dbReference type="CDD" id="cd07043">
    <property type="entry name" value="STAS_anti-anti-sigma_factors"/>
    <property type="match status" value="1"/>
</dbReference>
<reference evidence="5 6" key="1">
    <citation type="journal article" date="2019" name="Int. J. Syst. Evol. Microbiol.">
        <title>The Global Catalogue of Microorganisms (GCM) 10K type strain sequencing project: providing services to taxonomists for standard genome sequencing and annotation.</title>
        <authorList>
            <consortium name="The Broad Institute Genomics Platform"/>
            <consortium name="The Broad Institute Genome Sequencing Center for Infectious Disease"/>
            <person name="Wu L."/>
            <person name="Ma J."/>
        </authorList>
    </citation>
    <scope>NUCLEOTIDE SEQUENCE [LARGE SCALE GENOMIC DNA]</scope>
    <source>
        <strain evidence="5 6">JCM 16014</strain>
    </source>
</reference>
<comment type="caution">
    <text evidence="5">The sequence shown here is derived from an EMBL/GenBank/DDBJ whole genome shotgun (WGS) entry which is preliminary data.</text>
</comment>
<dbReference type="Proteomes" id="UP001500751">
    <property type="component" value="Unassembled WGS sequence"/>
</dbReference>
<evidence type="ECO:0000256" key="3">
    <source>
        <dbReference type="SAM" id="MobiDB-lite"/>
    </source>
</evidence>
<name>A0ABN2UZJ1_9ACTN</name>
<dbReference type="Gene3D" id="3.30.750.24">
    <property type="entry name" value="STAS domain"/>
    <property type="match status" value="1"/>
</dbReference>
<feature type="domain" description="STAS" evidence="4">
    <location>
        <begin position="30"/>
        <end position="139"/>
    </location>
</feature>
<dbReference type="PANTHER" id="PTHR33495:SF2">
    <property type="entry name" value="ANTI-SIGMA FACTOR ANTAGONIST TM_1081-RELATED"/>
    <property type="match status" value="1"/>
</dbReference>
<protein>
    <recommendedName>
        <fullName evidence="2">Anti-sigma factor antagonist</fullName>
    </recommendedName>
</protein>
<keyword evidence="6" id="KW-1185">Reference proteome</keyword>